<dbReference type="AlphaFoldDB" id="A0A1I5UE60"/>
<dbReference type="Gene3D" id="3.60.120.10">
    <property type="entry name" value="Anthranilate synthase"/>
    <property type="match status" value="1"/>
</dbReference>
<dbReference type="InterPro" id="IPR015890">
    <property type="entry name" value="Chorismate_C"/>
</dbReference>
<protein>
    <submittedName>
        <fullName evidence="2">Para-aminobenzoate synthetase component 1</fullName>
    </submittedName>
</protein>
<organism evidence="2 3">
    <name type="scientific">Hymenobacter arizonensis</name>
    <name type="common">Siccationidurans arizonensis</name>
    <dbReference type="NCBI Taxonomy" id="1227077"/>
    <lineage>
        <taxon>Bacteria</taxon>
        <taxon>Pseudomonadati</taxon>
        <taxon>Bacteroidota</taxon>
        <taxon>Cytophagia</taxon>
        <taxon>Cytophagales</taxon>
        <taxon>Hymenobacteraceae</taxon>
        <taxon>Hymenobacter</taxon>
    </lineage>
</organism>
<dbReference type="InterPro" id="IPR005802">
    <property type="entry name" value="ADC_synth_comp_1"/>
</dbReference>
<dbReference type="Pfam" id="PF00425">
    <property type="entry name" value="Chorismate_bind"/>
    <property type="match status" value="1"/>
</dbReference>
<evidence type="ECO:0000313" key="2">
    <source>
        <dbReference type="EMBL" id="SFP93498.1"/>
    </source>
</evidence>
<accession>A0A1I5UE60</accession>
<dbReference type="GO" id="GO:0009396">
    <property type="term" value="P:folic acid-containing compound biosynthetic process"/>
    <property type="evidence" value="ECO:0007669"/>
    <property type="project" value="InterPro"/>
</dbReference>
<evidence type="ECO:0000259" key="1">
    <source>
        <dbReference type="Pfam" id="PF00425"/>
    </source>
</evidence>
<keyword evidence="3" id="KW-1185">Reference proteome</keyword>
<dbReference type="PANTHER" id="PTHR11236:SF50">
    <property type="entry name" value="AMINODEOXYCHORISMATE SYNTHASE COMPONENT 1"/>
    <property type="match status" value="1"/>
</dbReference>
<dbReference type="GO" id="GO:0000162">
    <property type="term" value="P:L-tryptophan biosynthetic process"/>
    <property type="evidence" value="ECO:0007669"/>
    <property type="project" value="TreeGrafter"/>
</dbReference>
<feature type="domain" description="Chorismate-utilising enzyme C-terminal" evidence="1">
    <location>
        <begin position="163"/>
        <end position="419"/>
    </location>
</feature>
<dbReference type="OrthoDB" id="9803598at2"/>
<sequence length="434" mass="48627">MSVSSSASACLRFPLAELPGDFRARALSWAAGFPYCAYFEPNGLAYPHSPFERILAVAPATAATLNALADLSQLHSQTAEAGMHCVFISYDIKNDIEALTSENFDGFNWPKLHFFKPSTWLCWRADDVEIHGQTLGVMEQILMHALQAAPAPVVPTLRPRLAKADYLLAVEAIREDILNGEVYELNLCQEFFAENVELAPADVFWRLMEASPAPFAGFVRWHDHYLLCASPERFLSRHGSQIISQPIKGTIRRGATPAEDEQQRQTLLHDEKERAENLMIVDLVRNDLARVAETGTVRVPELFGLYPFRHLWQMISTVAADLAPDTRLEDVLRATFPMGSMTGAPKIRAMQLIEQYESSRRGLYSGSIGYVWPNGDFDFNVVIRSLQYRRDTGYLSFQVGSAITFDSDPEREYDECLLKAKALLEVLGTSIAES</sequence>
<dbReference type="InterPro" id="IPR019999">
    <property type="entry name" value="Anth_synth_I-like"/>
</dbReference>
<reference evidence="3" key="1">
    <citation type="submission" date="2016-10" db="EMBL/GenBank/DDBJ databases">
        <authorList>
            <person name="Varghese N."/>
            <person name="Submissions S."/>
        </authorList>
    </citation>
    <scope>NUCLEOTIDE SEQUENCE [LARGE SCALE GENOMIC DNA]</scope>
    <source>
        <strain evidence="3">OR362-8,ATCC BAA-1266,JCM 13504</strain>
    </source>
</reference>
<dbReference type="NCBIfam" id="TIGR00553">
    <property type="entry name" value="pabB"/>
    <property type="match status" value="1"/>
</dbReference>
<gene>
    <name evidence="2" type="ORF">SAMN04515668_0882</name>
</gene>
<dbReference type="Proteomes" id="UP000199029">
    <property type="component" value="Unassembled WGS sequence"/>
</dbReference>
<evidence type="ECO:0000313" key="3">
    <source>
        <dbReference type="Proteomes" id="UP000199029"/>
    </source>
</evidence>
<dbReference type="PRINTS" id="PR00095">
    <property type="entry name" value="ANTSNTHASEI"/>
</dbReference>
<name>A0A1I5UE60_HYMAR</name>
<dbReference type="STRING" id="1227077.SAMN04515668_0882"/>
<dbReference type="EMBL" id="FOXS01000001">
    <property type="protein sequence ID" value="SFP93498.1"/>
    <property type="molecule type" value="Genomic_DNA"/>
</dbReference>
<dbReference type="GO" id="GO:0046820">
    <property type="term" value="F:4-amino-4-deoxychorismate synthase activity"/>
    <property type="evidence" value="ECO:0007669"/>
    <property type="project" value="TreeGrafter"/>
</dbReference>
<dbReference type="InterPro" id="IPR005801">
    <property type="entry name" value="ADC_synthase"/>
</dbReference>
<dbReference type="SUPFAM" id="SSF56322">
    <property type="entry name" value="ADC synthase"/>
    <property type="match status" value="1"/>
</dbReference>
<dbReference type="PANTHER" id="PTHR11236">
    <property type="entry name" value="AMINOBENZOATE/ANTHRANILATE SYNTHASE"/>
    <property type="match status" value="1"/>
</dbReference>
<proteinExistence type="predicted"/>